<protein>
    <submittedName>
        <fullName evidence="2">Uncharacterized protein</fullName>
    </submittedName>
</protein>
<gene>
    <name evidence="2" type="ORF">Gotri_003716</name>
</gene>
<sequence>MKVSRLFVLGVIDWVMGLSVRRYLLEIVLRRMMGEAVSKDDGFLPEIAKQTHRMVKEEGEDKSNKNWCVEVDNSKDNSEMEEPTNLIGAHHLGHKKSSWRRLVNRHKSDSNMFEITIGKQKFNQESAEGPEPYSYVEDVTKRVKFDDENSESFTIVEALRPITKEDVNLHKLYRWLPNGQPIGNNETPMLECPTRDSSSYSKASTHVESL</sequence>
<dbReference type="Proteomes" id="UP000593568">
    <property type="component" value="Unassembled WGS sequence"/>
</dbReference>
<feature type="compositionally biased region" description="Polar residues" evidence="1">
    <location>
        <begin position="195"/>
        <end position="210"/>
    </location>
</feature>
<keyword evidence="3" id="KW-1185">Reference proteome</keyword>
<feature type="region of interest" description="Disordered" evidence="1">
    <location>
        <begin position="183"/>
        <end position="210"/>
    </location>
</feature>
<comment type="caution">
    <text evidence="2">The sequence shown here is derived from an EMBL/GenBank/DDBJ whole genome shotgun (WGS) entry which is preliminary data.</text>
</comment>
<reference evidence="2 3" key="1">
    <citation type="journal article" date="2019" name="Genome Biol. Evol.">
        <title>Insights into the evolution of the New World diploid cottons (Gossypium, subgenus Houzingenia) based on genome sequencing.</title>
        <authorList>
            <person name="Grover C.E."/>
            <person name="Arick M.A. 2nd"/>
            <person name="Thrash A."/>
            <person name="Conover J.L."/>
            <person name="Sanders W.S."/>
            <person name="Peterson D.G."/>
            <person name="Frelichowski J.E."/>
            <person name="Scheffler J.A."/>
            <person name="Scheffler B.E."/>
            <person name="Wendel J.F."/>
        </authorList>
    </citation>
    <scope>NUCLEOTIDE SEQUENCE [LARGE SCALE GENOMIC DNA]</scope>
    <source>
        <strain evidence="2">8</strain>
        <tissue evidence="2">Leaf</tissue>
    </source>
</reference>
<dbReference type="AlphaFoldDB" id="A0A7J9F2E5"/>
<organism evidence="2 3">
    <name type="scientific">Gossypium trilobum</name>
    <dbReference type="NCBI Taxonomy" id="34281"/>
    <lineage>
        <taxon>Eukaryota</taxon>
        <taxon>Viridiplantae</taxon>
        <taxon>Streptophyta</taxon>
        <taxon>Embryophyta</taxon>
        <taxon>Tracheophyta</taxon>
        <taxon>Spermatophyta</taxon>
        <taxon>Magnoliopsida</taxon>
        <taxon>eudicotyledons</taxon>
        <taxon>Gunneridae</taxon>
        <taxon>Pentapetalae</taxon>
        <taxon>rosids</taxon>
        <taxon>malvids</taxon>
        <taxon>Malvales</taxon>
        <taxon>Malvaceae</taxon>
        <taxon>Malvoideae</taxon>
        <taxon>Gossypium</taxon>
    </lineage>
</organism>
<proteinExistence type="predicted"/>
<name>A0A7J9F2E5_9ROSI</name>
<evidence type="ECO:0000256" key="1">
    <source>
        <dbReference type="SAM" id="MobiDB-lite"/>
    </source>
</evidence>
<evidence type="ECO:0000313" key="3">
    <source>
        <dbReference type="Proteomes" id="UP000593568"/>
    </source>
</evidence>
<dbReference type="EMBL" id="JABEZW010000011">
    <property type="protein sequence ID" value="MBA0779466.1"/>
    <property type="molecule type" value="Genomic_DNA"/>
</dbReference>
<accession>A0A7J9F2E5</accession>
<evidence type="ECO:0000313" key="2">
    <source>
        <dbReference type="EMBL" id="MBA0779466.1"/>
    </source>
</evidence>